<dbReference type="PATRIC" id="fig|1227271.3.peg.68"/>
<feature type="binding site" evidence="7">
    <location>
        <position position="248"/>
    </location>
    <ligand>
        <name>Mg(2+)</name>
        <dbReference type="ChEBI" id="CHEBI:18420"/>
    </ligand>
</feature>
<feature type="transmembrane region" description="Helical" evidence="8">
    <location>
        <begin position="316"/>
        <end position="340"/>
    </location>
</feature>
<keyword evidence="7" id="KW-0460">Magnesium</keyword>
<reference evidence="9 10" key="1">
    <citation type="submission" date="2013-06" db="EMBL/GenBank/DDBJ databases">
        <authorList>
            <person name="Weinstock G."/>
            <person name="Sodergren E."/>
            <person name="Lobos E.A."/>
            <person name="Fulton L."/>
            <person name="Fulton R."/>
            <person name="Courtney L."/>
            <person name="Fronick C."/>
            <person name="O'Laughlin M."/>
            <person name="Godfrey J."/>
            <person name="Wilson R.M."/>
            <person name="Miner T."/>
            <person name="Farmer C."/>
            <person name="Delehaunty K."/>
            <person name="Cordes M."/>
            <person name="Minx P."/>
            <person name="Tomlinson C."/>
            <person name="Chen J."/>
            <person name="Wollam A."/>
            <person name="Pepin K.H."/>
            <person name="Bhonagiri V."/>
            <person name="Zhang X."/>
            <person name="Warren W."/>
            <person name="Mitreva M."/>
            <person name="Mardis E.R."/>
            <person name="Wilson R.K."/>
        </authorList>
    </citation>
    <scope>NUCLEOTIDE SEQUENCE [LARGE SCALE GENOMIC DNA]</scope>
    <source>
        <strain evidence="9 10">F0570</strain>
    </source>
</reference>
<keyword evidence="4 8" id="KW-0812">Transmembrane</keyword>
<feature type="transmembrane region" description="Helical" evidence="8">
    <location>
        <begin position="165"/>
        <end position="184"/>
    </location>
</feature>
<dbReference type="GO" id="GO:0005886">
    <property type="term" value="C:plasma membrane"/>
    <property type="evidence" value="ECO:0007669"/>
    <property type="project" value="UniProtKB-SubCell"/>
</dbReference>
<dbReference type="GO" id="GO:0046872">
    <property type="term" value="F:metal ion binding"/>
    <property type="evidence" value="ECO:0007669"/>
    <property type="project" value="UniProtKB-KW"/>
</dbReference>
<keyword evidence="7" id="KW-0479">Metal-binding</keyword>
<feature type="transmembrane region" description="Helical" evidence="8">
    <location>
        <begin position="21"/>
        <end position="39"/>
    </location>
</feature>
<feature type="transmembrane region" description="Helical" evidence="8">
    <location>
        <begin position="68"/>
        <end position="93"/>
    </location>
</feature>
<comment type="caution">
    <text evidence="9">The sequence shown here is derived from an EMBL/GenBank/DDBJ whole genome shotgun (WGS) entry which is preliminary data.</text>
</comment>
<comment type="subcellular location">
    <subcellularLocation>
        <location evidence="1">Cell membrane</location>
        <topology evidence="1">Multi-pass membrane protein</topology>
    </subcellularLocation>
</comment>
<evidence type="ECO:0000256" key="2">
    <source>
        <dbReference type="ARBA" id="ARBA00022475"/>
    </source>
</evidence>
<evidence type="ECO:0000256" key="4">
    <source>
        <dbReference type="ARBA" id="ARBA00022692"/>
    </source>
</evidence>
<name>A0A0E2LTL1_PORGN</name>
<dbReference type="GO" id="GO:0016780">
    <property type="term" value="F:phosphotransferase activity, for other substituted phosphate groups"/>
    <property type="evidence" value="ECO:0007669"/>
    <property type="project" value="InterPro"/>
</dbReference>
<dbReference type="GO" id="GO:0009103">
    <property type="term" value="P:lipopolysaccharide biosynthetic process"/>
    <property type="evidence" value="ECO:0007669"/>
    <property type="project" value="TreeGrafter"/>
</dbReference>
<keyword evidence="3 9" id="KW-0808">Transferase</keyword>
<feature type="transmembrane region" description="Helical" evidence="8">
    <location>
        <begin position="244"/>
        <end position="266"/>
    </location>
</feature>
<proteinExistence type="predicted"/>
<comment type="cofactor">
    <cofactor evidence="7">
        <name>Mg(2+)</name>
        <dbReference type="ChEBI" id="CHEBI:18420"/>
    </cofactor>
</comment>
<feature type="transmembrane region" description="Helical" evidence="8">
    <location>
        <begin position="105"/>
        <end position="125"/>
    </location>
</feature>
<dbReference type="HOGENOM" id="CLU_023982_1_1_10"/>
<dbReference type="CDD" id="cd06853">
    <property type="entry name" value="GT_WecA_like"/>
    <property type="match status" value="1"/>
</dbReference>
<dbReference type="Pfam" id="PF00953">
    <property type="entry name" value="Glycos_transf_4"/>
    <property type="match status" value="1"/>
</dbReference>
<dbReference type="PANTHER" id="PTHR22926:SF3">
    <property type="entry name" value="UNDECAPRENYL-PHOSPHATE ALPHA-N-ACETYLGLUCOSAMINYL 1-PHOSPHATE TRANSFERASE"/>
    <property type="match status" value="1"/>
</dbReference>
<evidence type="ECO:0000256" key="8">
    <source>
        <dbReference type="SAM" id="Phobius"/>
    </source>
</evidence>
<sequence>MRCVVEDIVVMCKFQGWAEEMILFLLLLFATSILSYIALRRLSRMVYAQSVFDQENERTVHKGAIPRLGGVIFFPIITLAVSLFLAINSVLSISIHFPLEEFYDLLFLLPAMILLYAIGVIDDLVGLSYRQKFKAQILSSSILFLSGVSLSGLDGLLFIEELPKILQYPIVVFFFLMVINSINLIDGIDGLATSLVLLGMLFYIPFFIYVNMYLYVIICVSVIGCLGAFLRMNLYGTTEKRTKIFMGDTGSLTLGLLLSFMALRLLTPIANTALPLPYVVAPLLIPCFDLFHVFVLRILSKKNPFKPDKSHIHHRLMALGLTQSQTLVVILLYSIAFSLFNIFGYPFFNINVLLLLDIVIWITSNMLIANLSRKRGCV</sequence>
<keyword evidence="6 8" id="KW-0472">Membrane</keyword>
<dbReference type="InterPro" id="IPR000715">
    <property type="entry name" value="Glycosyl_transferase_4"/>
</dbReference>
<evidence type="ECO:0000256" key="3">
    <source>
        <dbReference type="ARBA" id="ARBA00022679"/>
    </source>
</evidence>
<accession>A0A0E2LTL1</accession>
<feature type="transmembrane region" description="Helical" evidence="8">
    <location>
        <begin position="346"/>
        <end position="368"/>
    </location>
</feature>
<feature type="transmembrane region" description="Helical" evidence="8">
    <location>
        <begin position="214"/>
        <end position="232"/>
    </location>
</feature>
<protein>
    <submittedName>
        <fullName evidence="9">Glycosyltransferase, group 4 family</fullName>
    </submittedName>
</protein>
<dbReference type="PROSITE" id="PS01348">
    <property type="entry name" value="MRAY_2"/>
    <property type="match status" value="1"/>
</dbReference>
<dbReference type="AlphaFoldDB" id="A0A0E2LTL1"/>
<feature type="transmembrane region" description="Helical" evidence="8">
    <location>
        <begin position="191"/>
        <end position="208"/>
    </location>
</feature>
<keyword evidence="2" id="KW-1003">Cell membrane</keyword>
<dbReference type="GO" id="GO:0044038">
    <property type="term" value="P:cell wall macromolecule biosynthetic process"/>
    <property type="evidence" value="ECO:0007669"/>
    <property type="project" value="TreeGrafter"/>
</dbReference>
<dbReference type="PANTHER" id="PTHR22926">
    <property type="entry name" value="PHOSPHO-N-ACETYLMURAMOYL-PENTAPEPTIDE-TRANSFERASE"/>
    <property type="match status" value="1"/>
</dbReference>
<feature type="transmembrane region" description="Helical" evidence="8">
    <location>
        <begin position="278"/>
        <end position="296"/>
    </location>
</feature>
<dbReference type="EMBL" id="AWUW01000001">
    <property type="protein sequence ID" value="ERJ69115.1"/>
    <property type="molecule type" value="Genomic_DNA"/>
</dbReference>
<dbReference type="GO" id="GO:0071555">
    <property type="term" value="P:cell wall organization"/>
    <property type="evidence" value="ECO:0007669"/>
    <property type="project" value="TreeGrafter"/>
</dbReference>
<evidence type="ECO:0000256" key="1">
    <source>
        <dbReference type="ARBA" id="ARBA00004651"/>
    </source>
</evidence>
<evidence type="ECO:0000256" key="5">
    <source>
        <dbReference type="ARBA" id="ARBA00022989"/>
    </source>
</evidence>
<evidence type="ECO:0000256" key="7">
    <source>
        <dbReference type="PIRSR" id="PIRSR600715-1"/>
    </source>
</evidence>
<gene>
    <name evidence="9" type="ORF">HMPREF1555_00070</name>
</gene>
<dbReference type="RefSeq" id="WP_021664868.1">
    <property type="nucleotide sequence ID" value="NZ_KI259103.1"/>
</dbReference>
<keyword evidence="5 8" id="KW-1133">Transmembrane helix</keyword>
<evidence type="ECO:0000256" key="6">
    <source>
        <dbReference type="ARBA" id="ARBA00023136"/>
    </source>
</evidence>
<feature type="transmembrane region" description="Helical" evidence="8">
    <location>
        <begin position="137"/>
        <end position="159"/>
    </location>
</feature>
<feature type="binding site" evidence="7">
    <location>
        <position position="183"/>
    </location>
    <ligand>
        <name>Mg(2+)</name>
        <dbReference type="ChEBI" id="CHEBI:18420"/>
    </ligand>
</feature>
<dbReference type="Proteomes" id="UP000016630">
    <property type="component" value="Unassembled WGS sequence"/>
</dbReference>
<evidence type="ECO:0000313" key="9">
    <source>
        <dbReference type="EMBL" id="ERJ69115.1"/>
    </source>
</evidence>
<dbReference type="InterPro" id="IPR018480">
    <property type="entry name" value="PNAcMuramoyl-5peptid_Trfase_CS"/>
</dbReference>
<evidence type="ECO:0000313" key="10">
    <source>
        <dbReference type="Proteomes" id="UP000016630"/>
    </source>
</evidence>
<organism evidence="9 10">
    <name type="scientific">Porphyromonas gingivalis F0570</name>
    <dbReference type="NCBI Taxonomy" id="1227271"/>
    <lineage>
        <taxon>Bacteria</taxon>
        <taxon>Pseudomonadati</taxon>
        <taxon>Bacteroidota</taxon>
        <taxon>Bacteroidia</taxon>
        <taxon>Bacteroidales</taxon>
        <taxon>Porphyromonadaceae</taxon>
        <taxon>Porphyromonas</taxon>
    </lineage>
</organism>